<dbReference type="Pfam" id="PF02798">
    <property type="entry name" value="GST_N"/>
    <property type="match status" value="1"/>
</dbReference>
<dbReference type="PANTHER" id="PTHR44548">
    <property type="entry name" value="GST N-TERMINAL DOMAIN-CONTAINING PROTEIN"/>
    <property type="match status" value="1"/>
</dbReference>
<dbReference type="InterPro" id="IPR004045">
    <property type="entry name" value="Glutathione_S-Trfase_N"/>
</dbReference>
<dbReference type="SFLD" id="SFLDG00358">
    <property type="entry name" value="Main_(cytGST)"/>
    <property type="match status" value="1"/>
</dbReference>
<keyword evidence="3" id="KW-1185">Reference proteome</keyword>
<name>A0ABQ8I989_9ROSI</name>
<dbReference type="PROSITE" id="PS50404">
    <property type="entry name" value="GST_NTER"/>
    <property type="match status" value="1"/>
</dbReference>
<dbReference type="Gene3D" id="3.40.30.10">
    <property type="entry name" value="Glutaredoxin"/>
    <property type="match status" value="1"/>
</dbReference>
<dbReference type="InterPro" id="IPR036249">
    <property type="entry name" value="Thioredoxin-like_sf"/>
</dbReference>
<dbReference type="InterPro" id="IPR040079">
    <property type="entry name" value="Glutathione_S-Trfase"/>
</dbReference>
<dbReference type="Proteomes" id="UP000827721">
    <property type="component" value="Unassembled WGS sequence"/>
</dbReference>
<comment type="caution">
    <text evidence="2">The sequence shown here is derived from an EMBL/GenBank/DDBJ whole genome shotgun (WGS) entry which is preliminary data.</text>
</comment>
<accession>A0ABQ8I989</accession>
<feature type="domain" description="GST N-terminal" evidence="1">
    <location>
        <begin position="2"/>
        <end position="77"/>
    </location>
</feature>
<reference evidence="2 3" key="1">
    <citation type="submission" date="2021-02" db="EMBL/GenBank/DDBJ databases">
        <title>Plant Genome Project.</title>
        <authorList>
            <person name="Zhang R.-G."/>
        </authorList>
    </citation>
    <scope>NUCLEOTIDE SEQUENCE [LARGE SCALE GENOMIC DNA]</scope>
    <source>
        <tissue evidence="2">Leaves</tissue>
    </source>
</reference>
<dbReference type="SUPFAM" id="SSF52833">
    <property type="entry name" value="Thioredoxin-like"/>
    <property type="match status" value="1"/>
</dbReference>
<gene>
    <name evidence="2" type="ORF">JRO89_XS03G0071600</name>
</gene>
<dbReference type="CDD" id="cd03058">
    <property type="entry name" value="GST_N_Tau"/>
    <property type="match status" value="1"/>
</dbReference>
<protein>
    <recommendedName>
        <fullName evidence="1">GST N-terminal domain-containing protein</fullName>
    </recommendedName>
</protein>
<dbReference type="EMBL" id="JAFEMO010000003">
    <property type="protein sequence ID" value="KAH7573116.1"/>
    <property type="molecule type" value="Genomic_DNA"/>
</dbReference>
<dbReference type="Gene3D" id="1.20.1050.10">
    <property type="match status" value="1"/>
</dbReference>
<evidence type="ECO:0000313" key="2">
    <source>
        <dbReference type="EMBL" id="KAH7573116.1"/>
    </source>
</evidence>
<dbReference type="SUPFAM" id="SSF47616">
    <property type="entry name" value="GST C-terminal domain-like"/>
    <property type="match status" value="1"/>
</dbReference>
<dbReference type="PANTHER" id="PTHR44548:SF3">
    <property type="entry name" value="GST N-TERMINAL DOMAIN-CONTAINING PROTEIN"/>
    <property type="match status" value="1"/>
</dbReference>
<organism evidence="2 3">
    <name type="scientific">Xanthoceras sorbifolium</name>
    <dbReference type="NCBI Taxonomy" id="99658"/>
    <lineage>
        <taxon>Eukaryota</taxon>
        <taxon>Viridiplantae</taxon>
        <taxon>Streptophyta</taxon>
        <taxon>Embryophyta</taxon>
        <taxon>Tracheophyta</taxon>
        <taxon>Spermatophyta</taxon>
        <taxon>Magnoliopsida</taxon>
        <taxon>eudicotyledons</taxon>
        <taxon>Gunneridae</taxon>
        <taxon>Pentapetalae</taxon>
        <taxon>rosids</taxon>
        <taxon>malvids</taxon>
        <taxon>Sapindales</taxon>
        <taxon>Sapindaceae</taxon>
        <taxon>Xanthoceroideae</taxon>
        <taxon>Xanthoceras</taxon>
    </lineage>
</organism>
<evidence type="ECO:0000313" key="3">
    <source>
        <dbReference type="Proteomes" id="UP000827721"/>
    </source>
</evidence>
<dbReference type="InterPro" id="IPR036282">
    <property type="entry name" value="Glutathione-S-Trfase_C_sf"/>
</dbReference>
<evidence type="ECO:0000259" key="1">
    <source>
        <dbReference type="PROSITE" id="PS50404"/>
    </source>
</evidence>
<sequence length="158" mass="18013">MEEVKLHGFWSHRVTWALKLKGGEFEYIEEDLTNKTELLLKYNPVYKKIPVLVHSAKPIAESLVILEYIEETWPHNPLLPTEAYQKAIARSWIQFGTNKSKALGTKNSSDGGDSINLVDIVYSWFTYWFEAIEQVVGMKLLTRQSTSIACMGSELEGS</sequence>
<dbReference type="SFLD" id="SFLDS00019">
    <property type="entry name" value="Glutathione_Transferase_(cytos"/>
    <property type="match status" value="1"/>
</dbReference>
<proteinExistence type="predicted"/>